<dbReference type="GO" id="GO:0005886">
    <property type="term" value="C:plasma membrane"/>
    <property type="evidence" value="ECO:0007669"/>
    <property type="project" value="UniProtKB-SubCell"/>
</dbReference>
<feature type="transmembrane region" description="Helical" evidence="10">
    <location>
        <begin position="60"/>
        <end position="86"/>
    </location>
</feature>
<name>A0A644XQP4_9ZZZZ</name>
<evidence type="ECO:0000256" key="9">
    <source>
        <dbReference type="ARBA" id="ARBA00023251"/>
    </source>
</evidence>
<proteinExistence type="inferred from homology"/>
<protein>
    <recommendedName>
        <fullName evidence="3">Multidrug export protein MepA</fullName>
    </recommendedName>
</protein>
<evidence type="ECO:0000256" key="6">
    <source>
        <dbReference type="ARBA" id="ARBA00022692"/>
    </source>
</evidence>
<evidence type="ECO:0000256" key="7">
    <source>
        <dbReference type="ARBA" id="ARBA00022989"/>
    </source>
</evidence>
<evidence type="ECO:0000256" key="1">
    <source>
        <dbReference type="ARBA" id="ARBA00004651"/>
    </source>
</evidence>
<dbReference type="GO" id="GO:0042910">
    <property type="term" value="F:xenobiotic transmembrane transporter activity"/>
    <property type="evidence" value="ECO:0007669"/>
    <property type="project" value="InterPro"/>
</dbReference>
<evidence type="ECO:0000256" key="10">
    <source>
        <dbReference type="SAM" id="Phobius"/>
    </source>
</evidence>
<evidence type="ECO:0000256" key="3">
    <source>
        <dbReference type="ARBA" id="ARBA00022106"/>
    </source>
</evidence>
<feature type="transmembrane region" description="Helical" evidence="10">
    <location>
        <begin position="196"/>
        <end position="219"/>
    </location>
</feature>
<reference evidence="11" key="1">
    <citation type="submission" date="2019-08" db="EMBL/GenBank/DDBJ databases">
        <authorList>
            <person name="Kucharzyk K."/>
            <person name="Murdoch R.W."/>
            <person name="Higgins S."/>
            <person name="Loffler F."/>
        </authorList>
    </citation>
    <scope>NUCLEOTIDE SEQUENCE</scope>
</reference>
<accession>A0A644XQP4</accession>
<keyword evidence="9" id="KW-0046">Antibiotic resistance</keyword>
<dbReference type="InterPro" id="IPR002528">
    <property type="entry name" value="MATE_fam"/>
</dbReference>
<keyword evidence="7 10" id="KW-1133">Transmembrane helix</keyword>
<evidence type="ECO:0000256" key="5">
    <source>
        <dbReference type="ARBA" id="ARBA00022475"/>
    </source>
</evidence>
<dbReference type="InterPro" id="IPR048279">
    <property type="entry name" value="MdtK-like"/>
</dbReference>
<dbReference type="InterPro" id="IPR051327">
    <property type="entry name" value="MATE_MepA_subfamily"/>
</dbReference>
<dbReference type="NCBIfam" id="TIGR00797">
    <property type="entry name" value="matE"/>
    <property type="match status" value="1"/>
</dbReference>
<keyword evidence="8 10" id="KW-0472">Membrane</keyword>
<dbReference type="PANTHER" id="PTHR43823:SF3">
    <property type="entry name" value="MULTIDRUG EXPORT PROTEIN MEPA"/>
    <property type="match status" value="1"/>
</dbReference>
<dbReference type="GO" id="GO:0046677">
    <property type="term" value="P:response to antibiotic"/>
    <property type="evidence" value="ECO:0007669"/>
    <property type="project" value="UniProtKB-KW"/>
</dbReference>
<feature type="transmembrane region" description="Helical" evidence="10">
    <location>
        <begin position="421"/>
        <end position="440"/>
    </location>
</feature>
<feature type="transmembrane region" description="Helical" evidence="10">
    <location>
        <begin position="394"/>
        <end position="415"/>
    </location>
</feature>
<comment type="caution">
    <text evidence="11">The sequence shown here is derived from an EMBL/GenBank/DDBJ whole genome shotgun (WGS) entry which is preliminary data.</text>
</comment>
<feature type="transmembrane region" description="Helical" evidence="10">
    <location>
        <begin position="140"/>
        <end position="160"/>
    </location>
</feature>
<comment type="similarity">
    <text evidence="2">Belongs to the multi antimicrobial extrusion (MATE) (TC 2.A.66.1) family. MepA subfamily.</text>
</comment>
<evidence type="ECO:0000256" key="2">
    <source>
        <dbReference type="ARBA" id="ARBA00008417"/>
    </source>
</evidence>
<keyword evidence="4" id="KW-0813">Transport</keyword>
<gene>
    <name evidence="11" type="primary">mepA_38</name>
    <name evidence="11" type="ORF">SDC9_64633</name>
</gene>
<dbReference type="PIRSF" id="PIRSF006603">
    <property type="entry name" value="DinF"/>
    <property type="match status" value="1"/>
</dbReference>
<dbReference type="AlphaFoldDB" id="A0A644XQP4"/>
<feature type="transmembrane region" description="Helical" evidence="10">
    <location>
        <begin position="98"/>
        <end position="120"/>
    </location>
</feature>
<keyword evidence="6 10" id="KW-0812">Transmembrane</keyword>
<feature type="transmembrane region" description="Helical" evidence="10">
    <location>
        <begin position="366"/>
        <end position="387"/>
    </location>
</feature>
<sequence>MAQSQDRTHFMGTDSIPRLMIRFSLPAIGGMLANALYNIVDRIFVGRTVGPAGIGAISVAFPFMLLVIAYGLLIGVGAGALVSISLGEKRRARAEKTMGNALLFLAGGSIVIAAAGGMLSTPVLELSGASPTMLPLSKEYLDIIVWGIPFSTLAFGLNYFIRAEGNPRYAMYTLFVGAFANIVLDAVFILKLGMGIRGAALATVASQLLSLGWAAAYYLRRRGVLRFRRKNLRPDRVIVGRMLAIGTAPFLTEFSFTFIMALFNRFLRTYGGDLAISAMGIFFSLDSLLFLPVLGLAEGVQPLIGYNYGAKDYGRVIAAVRSAILMGLAFFAGSFLLIMSVPEPLIRIFNDTDPELLALSVRGMRIGYSGVMFASVSIIASHTFQAIGKPKKGLFLTLSRHFLFILPPLYFLPPLLGTDGVWMALPLSDLGGGLLGAWFLKREFAVMRRNQRIDGMLPLPECTPPPDSV</sequence>
<dbReference type="EMBL" id="VSSQ01002943">
    <property type="protein sequence ID" value="MPM18227.1"/>
    <property type="molecule type" value="Genomic_DNA"/>
</dbReference>
<feature type="transmembrane region" description="Helical" evidence="10">
    <location>
        <begin position="239"/>
        <end position="263"/>
    </location>
</feature>
<keyword evidence="5" id="KW-1003">Cell membrane</keyword>
<evidence type="ECO:0000313" key="11">
    <source>
        <dbReference type="EMBL" id="MPM18227.1"/>
    </source>
</evidence>
<dbReference type="PANTHER" id="PTHR43823">
    <property type="entry name" value="SPORULATION PROTEIN YKVU"/>
    <property type="match status" value="1"/>
</dbReference>
<comment type="subcellular location">
    <subcellularLocation>
        <location evidence="1">Cell membrane</location>
        <topology evidence="1">Multi-pass membrane protein</topology>
    </subcellularLocation>
</comment>
<feature type="transmembrane region" description="Helical" evidence="10">
    <location>
        <begin position="172"/>
        <end position="190"/>
    </location>
</feature>
<organism evidence="11">
    <name type="scientific">bioreactor metagenome</name>
    <dbReference type="NCBI Taxonomy" id="1076179"/>
    <lineage>
        <taxon>unclassified sequences</taxon>
        <taxon>metagenomes</taxon>
        <taxon>ecological metagenomes</taxon>
    </lineage>
</organism>
<dbReference type="Pfam" id="PF01554">
    <property type="entry name" value="MatE"/>
    <property type="match status" value="2"/>
</dbReference>
<dbReference type="CDD" id="cd13143">
    <property type="entry name" value="MATE_MepA_like"/>
    <property type="match status" value="1"/>
</dbReference>
<feature type="transmembrane region" description="Helical" evidence="10">
    <location>
        <begin position="275"/>
        <end position="297"/>
    </location>
</feature>
<evidence type="ECO:0000256" key="8">
    <source>
        <dbReference type="ARBA" id="ARBA00023136"/>
    </source>
</evidence>
<evidence type="ECO:0000256" key="4">
    <source>
        <dbReference type="ARBA" id="ARBA00022448"/>
    </source>
</evidence>
<feature type="transmembrane region" description="Helical" evidence="10">
    <location>
        <begin position="21"/>
        <end position="40"/>
    </location>
</feature>
<dbReference type="GO" id="GO:0015297">
    <property type="term" value="F:antiporter activity"/>
    <property type="evidence" value="ECO:0007669"/>
    <property type="project" value="InterPro"/>
</dbReference>
<feature type="transmembrane region" description="Helical" evidence="10">
    <location>
        <begin position="318"/>
        <end position="341"/>
    </location>
</feature>
<dbReference type="InterPro" id="IPR045070">
    <property type="entry name" value="MATE_MepA-like"/>
</dbReference>